<protein>
    <submittedName>
        <fullName evidence="2">Sulfate transporter</fullName>
    </submittedName>
</protein>
<dbReference type="Pfam" id="PF11363">
    <property type="entry name" value="DUF3164"/>
    <property type="match status" value="1"/>
</dbReference>
<dbReference type="STRING" id="999552.METH_11225"/>
<dbReference type="PATRIC" id="fig|999552.6.peg.2237"/>
<keyword evidence="3" id="KW-1185">Reference proteome</keyword>
<name>V9VTY1_9RHOB</name>
<gene>
    <name evidence="2" type="ORF">METH_11225</name>
</gene>
<dbReference type="Proteomes" id="UP000018780">
    <property type="component" value="Chromosome"/>
</dbReference>
<evidence type="ECO:0000256" key="1">
    <source>
        <dbReference type="SAM" id="MobiDB-lite"/>
    </source>
</evidence>
<sequence>MTEPTPETPRTSQFNPAPIPDGRVFANGNTYMANAKGGLDPIETVNAQDLLMDETVRKIVSYALPLQEQIARFKAHTNSDIVALEELLAQEYGAKIGGKKGNMTLLSHDGLFKVTVSVADRIDFGPELQIAKQLLDECLNEWAADAGPELRSIVTRAFNTDKTGQINRSEIFMLLRQDIADERWQQAMKAIRMAMRVVGTASYTRCYQRSSVDAPWQYIAIDLAKA</sequence>
<organism evidence="2 3">
    <name type="scientific">Leisingera methylohalidivorans DSM 14336</name>
    <dbReference type="NCBI Taxonomy" id="999552"/>
    <lineage>
        <taxon>Bacteria</taxon>
        <taxon>Pseudomonadati</taxon>
        <taxon>Pseudomonadota</taxon>
        <taxon>Alphaproteobacteria</taxon>
        <taxon>Rhodobacterales</taxon>
        <taxon>Roseobacteraceae</taxon>
        <taxon>Leisingera</taxon>
    </lineage>
</organism>
<feature type="region of interest" description="Disordered" evidence="1">
    <location>
        <begin position="1"/>
        <end position="20"/>
    </location>
</feature>
<proteinExistence type="predicted"/>
<dbReference type="InterPro" id="IPR021505">
    <property type="entry name" value="Phage_B3_Orf6"/>
</dbReference>
<dbReference type="KEGG" id="lmd:METH_11225"/>
<dbReference type="EMBL" id="CP006773">
    <property type="protein sequence ID" value="AHD01174.1"/>
    <property type="molecule type" value="Genomic_DNA"/>
</dbReference>
<dbReference type="HOGENOM" id="CLU_086570_1_0_5"/>
<evidence type="ECO:0000313" key="3">
    <source>
        <dbReference type="Proteomes" id="UP000018780"/>
    </source>
</evidence>
<dbReference type="AlphaFoldDB" id="V9VTY1"/>
<evidence type="ECO:0000313" key="2">
    <source>
        <dbReference type="EMBL" id="AHD01174.1"/>
    </source>
</evidence>
<dbReference type="RefSeq" id="WP_024090485.1">
    <property type="nucleotide sequence ID" value="NC_023135.1"/>
</dbReference>
<reference evidence="2 3" key="1">
    <citation type="submission" date="2013-09" db="EMBL/GenBank/DDBJ databases">
        <authorList>
            <consortium name="DOE Joint Genome Institute"/>
            <person name="Klenk H.-P."/>
            <person name="Huntemann M."/>
            <person name="Han J."/>
            <person name="Chen A."/>
            <person name="Kyrpides N."/>
            <person name="Mavromatis K."/>
            <person name="Markowitz V."/>
            <person name="Palaniappan K."/>
            <person name="Ivanova N."/>
            <person name="Schaumberg A."/>
            <person name="Pati A."/>
            <person name="Liolios K."/>
            <person name="Nordberg H.P."/>
            <person name="Cantor M.N."/>
            <person name="Hua S.X."/>
            <person name="Woyke T."/>
        </authorList>
    </citation>
    <scope>NUCLEOTIDE SEQUENCE [LARGE SCALE GENOMIC DNA]</scope>
    <source>
        <strain evidence="2 3">DSM 14336</strain>
    </source>
</reference>
<accession>V9VTY1</accession>
<dbReference type="OrthoDB" id="7554786at2"/>